<dbReference type="Proteomes" id="UP001610446">
    <property type="component" value="Unassembled WGS sequence"/>
</dbReference>
<sequence>MPAEVLESVTGQMDIDIIRAFRSTSRYAAQCSVWHFNRNYRNTVVTDHSLEDFEQREKRLRDEPRYVNYIETLSIAAKYEPGATVSIPMGAAFEWERRLDDVLDLTQPAVRKWCDLLGRFTNFKHFHVLTDRDQSKSIASDGLAPTQLSNWDAYLISMSFIRNSGLPVVSLSMFAHKFYRGCTTVGFAPELANEAGVIDGFLPPAGTAGAAGWPHLESLTLREGLANDQTRFRNVISQAPNLKKISLDATMIYHHFRELAQSVDTFKLEELHVSRMFFIPRQVRDLHTALPLLSASLRKLNFIGVRMTNWTGLLRLLRDGGFSALQEITIDGVVQCWRTKELRWTYDPETPLVTAPPGAKLRYKLCKEQGVSYYDMVSYTGSEMENVPDQLLDKVAIVPAHFYGVGSEGVYEF</sequence>
<reference evidence="1 2" key="1">
    <citation type="submission" date="2024-07" db="EMBL/GenBank/DDBJ databases">
        <title>Section-level genome sequencing and comparative genomics of Aspergillus sections Usti and Cavernicolus.</title>
        <authorList>
            <consortium name="Lawrence Berkeley National Laboratory"/>
            <person name="Nybo J.L."/>
            <person name="Vesth T.C."/>
            <person name="Theobald S."/>
            <person name="Frisvad J.C."/>
            <person name="Larsen T.O."/>
            <person name="Kjaerboelling I."/>
            <person name="Rothschild-Mancinelli K."/>
            <person name="Lyhne E.K."/>
            <person name="Kogle M.E."/>
            <person name="Barry K."/>
            <person name="Clum A."/>
            <person name="Na H."/>
            <person name="Ledsgaard L."/>
            <person name="Lin J."/>
            <person name="Lipzen A."/>
            <person name="Kuo A."/>
            <person name="Riley R."/>
            <person name="Mondo S."/>
            <person name="Labutti K."/>
            <person name="Haridas S."/>
            <person name="Pangalinan J."/>
            <person name="Salamov A.A."/>
            <person name="Simmons B.A."/>
            <person name="Magnuson J.K."/>
            <person name="Chen J."/>
            <person name="Drula E."/>
            <person name="Henrissat B."/>
            <person name="Wiebenga A."/>
            <person name="Lubbers R.J."/>
            <person name="Gomes A.C."/>
            <person name="Makela M.R."/>
            <person name="Stajich J."/>
            <person name="Grigoriev I.V."/>
            <person name="Mortensen U.H."/>
            <person name="De Vries R.P."/>
            <person name="Baker S.E."/>
            <person name="Andersen M.R."/>
        </authorList>
    </citation>
    <scope>NUCLEOTIDE SEQUENCE [LARGE SCALE GENOMIC DNA]</scope>
    <source>
        <strain evidence="1 2">CBS 123904</strain>
    </source>
</reference>
<protein>
    <recommendedName>
        <fullName evidence="3">F-box domain-containing protein</fullName>
    </recommendedName>
</protein>
<organism evidence="1 2">
    <name type="scientific">Aspergillus pseudoustus</name>
    <dbReference type="NCBI Taxonomy" id="1810923"/>
    <lineage>
        <taxon>Eukaryota</taxon>
        <taxon>Fungi</taxon>
        <taxon>Dikarya</taxon>
        <taxon>Ascomycota</taxon>
        <taxon>Pezizomycotina</taxon>
        <taxon>Eurotiomycetes</taxon>
        <taxon>Eurotiomycetidae</taxon>
        <taxon>Eurotiales</taxon>
        <taxon>Aspergillaceae</taxon>
        <taxon>Aspergillus</taxon>
        <taxon>Aspergillus subgen. Nidulantes</taxon>
    </lineage>
</organism>
<evidence type="ECO:0000313" key="1">
    <source>
        <dbReference type="EMBL" id="KAL2842922.1"/>
    </source>
</evidence>
<evidence type="ECO:0008006" key="3">
    <source>
        <dbReference type="Google" id="ProtNLM"/>
    </source>
</evidence>
<comment type="caution">
    <text evidence="1">The sequence shown here is derived from an EMBL/GenBank/DDBJ whole genome shotgun (WGS) entry which is preliminary data.</text>
</comment>
<proteinExistence type="predicted"/>
<name>A0ABR4JV17_9EURO</name>
<keyword evidence="2" id="KW-1185">Reference proteome</keyword>
<accession>A0ABR4JV17</accession>
<evidence type="ECO:0000313" key="2">
    <source>
        <dbReference type="Proteomes" id="UP001610446"/>
    </source>
</evidence>
<dbReference type="EMBL" id="JBFXLU010000095">
    <property type="protein sequence ID" value="KAL2842922.1"/>
    <property type="molecule type" value="Genomic_DNA"/>
</dbReference>
<gene>
    <name evidence="1" type="ORF">BJY01DRAFT_248873</name>
</gene>
<dbReference type="SUPFAM" id="SSF52047">
    <property type="entry name" value="RNI-like"/>
    <property type="match status" value="1"/>
</dbReference>